<dbReference type="InterPro" id="IPR036312">
    <property type="entry name" value="Bifun_inhib/LTP/seed_sf"/>
</dbReference>
<evidence type="ECO:0000256" key="1">
    <source>
        <dbReference type="SAM" id="MobiDB-lite"/>
    </source>
</evidence>
<dbReference type="Gramene" id="TraesWEE_scaffold_008006_01G001200.1">
    <property type="protein sequence ID" value="TraesWEE_scaffold_008006_01G001200.1"/>
    <property type="gene ID" value="TraesWEE_scaffold_008006_01G001200"/>
</dbReference>
<feature type="region of interest" description="Disordered" evidence="1">
    <location>
        <begin position="31"/>
        <end position="82"/>
    </location>
</feature>
<dbReference type="PANTHER" id="PTHR31731">
    <property type="match status" value="1"/>
</dbReference>
<dbReference type="Gramene" id="TraesJUL4B03G02422930.1">
    <property type="protein sequence ID" value="TraesJUL4B03G02422930.1.CDS1"/>
    <property type="gene ID" value="TraesJUL4B03G02422930"/>
</dbReference>
<evidence type="ECO:0000256" key="2">
    <source>
        <dbReference type="SAM" id="SignalP"/>
    </source>
</evidence>
<dbReference type="Gramene" id="TraesMACUn03G04509190.1">
    <property type="protein sequence ID" value="TraesMACUn03G04509190.1.CDS1"/>
    <property type="gene ID" value="TraesMACUn03G04509190"/>
</dbReference>
<dbReference type="Pfam" id="PF14547">
    <property type="entry name" value="Hydrophob_seed"/>
    <property type="match status" value="1"/>
</dbReference>
<dbReference type="SUPFAM" id="SSF47699">
    <property type="entry name" value="Bifunctional inhibitor/lipid-transfer protein/seed storage 2S albumin"/>
    <property type="match status" value="1"/>
</dbReference>
<dbReference type="EnsemblPlants" id="TraesCS4B02G369100.1">
    <property type="protein sequence ID" value="TraesCS4B02G369100.1.cds1"/>
    <property type="gene ID" value="TraesCS4B02G369100"/>
</dbReference>
<dbReference type="OMA" id="CNITNTA"/>
<name>A0A3B6J015_WHEAT</name>
<dbReference type="AlphaFoldDB" id="A0A3B6J015"/>
<dbReference type="Gramene" id="TraesCLE_scaffold_017269_01G000300.1">
    <property type="protein sequence ID" value="TraesCLE_scaffold_017269_01G000300.1"/>
    <property type="gene ID" value="TraesCLE_scaffold_017269_01G000300"/>
</dbReference>
<keyword evidence="5" id="KW-1185">Reference proteome</keyword>
<organism evidence="4">
    <name type="scientific">Triticum aestivum</name>
    <name type="common">Wheat</name>
    <dbReference type="NCBI Taxonomy" id="4565"/>
    <lineage>
        <taxon>Eukaryota</taxon>
        <taxon>Viridiplantae</taxon>
        <taxon>Streptophyta</taxon>
        <taxon>Embryophyta</taxon>
        <taxon>Tracheophyta</taxon>
        <taxon>Spermatophyta</taxon>
        <taxon>Magnoliopsida</taxon>
        <taxon>Liliopsida</taxon>
        <taxon>Poales</taxon>
        <taxon>Poaceae</taxon>
        <taxon>BOP clade</taxon>
        <taxon>Pooideae</taxon>
        <taxon>Triticodae</taxon>
        <taxon>Triticeae</taxon>
        <taxon>Triticinae</taxon>
        <taxon>Triticum</taxon>
    </lineage>
</organism>
<evidence type="ECO:0000259" key="3">
    <source>
        <dbReference type="Pfam" id="PF14547"/>
    </source>
</evidence>
<dbReference type="Gene3D" id="1.10.110.10">
    <property type="entry name" value="Plant lipid-transfer and hydrophobic proteins"/>
    <property type="match status" value="1"/>
</dbReference>
<dbReference type="Proteomes" id="UP000019116">
    <property type="component" value="Chromosome 4B"/>
</dbReference>
<dbReference type="Gramene" id="TraesCAD_scaffold_014644_01G000400.1">
    <property type="protein sequence ID" value="TraesCAD_scaffold_014644_01G000400.1"/>
    <property type="gene ID" value="TraesCAD_scaffold_014644_01G000400"/>
</dbReference>
<dbReference type="InterPro" id="IPR051636">
    <property type="entry name" value="Plant_LTP/defense-related"/>
</dbReference>
<reference evidence="4" key="2">
    <citation type="submission" date="2018-10" db="UniProtKB">
        <authorList>
            <consortium name="EnsemblPlants"/>
        </authorList>
    </citation>
    <scope>IDENTIFICATION</scope>
</reference>
<dbReference type="SMR" id="A0A3B6J015"/>
<dbReference type="Gramene" id="TraesCS4B02G369100.1">
    <property type="protein sequence ID" value="TraesCS4B02G369100.1.cds1"/>
    <property type="gene ID" value="TraesCS4B02G369100"/>
</dbReference>
<dbReference type="Gramene" id="TraesLDM4B03G02406080.1">
    <property type="protein sequence ID" value="TraesLDM4B03G02406080.1.CDS1"/>
    <property type="gene ID" value="TraesLDM4B03G02406080"/>
</dbReference>
<feature type="signal peptide" evidence="2">
    <location>
        <begin position="1"/>
        <end position="25"/>
    </location>
</feature>
<protein>
    <recommendedName>
        <fullName evidence="3">Hydrophobic seed protein domain-containing protein</fullName>
    </recommendedName>
</protein>
<sequence>MAPRPSSKLALLLLAMALTVYTVRGCGYNCPSPSPPPPPPPTPSCPGYNCPSPSPPPPPPPPPSPPQQAYPASAAPPSTSSGSCPNLQVCVNVLNLPILSLGLFANECCPLLYGLADLQAAACLCDVLGGVLGLRLDVVVLLNQCNIPCESTYTCPR</sequence>
<dbReference type="Gramene" id="TraesSTA4B03G02399180.1">
    <property type="protein sequence ID" value="TraesSTA4B03G02399180.1.CDS1"/>
    <property type="gene ID" value="TraesSTA4B03G02399180"/>
</dbReference>
<reference evidence="4" key="1">
    <citation type="submission" date="2018-08" db="EMBL/GenBank/DDBJ databases">
        <authorList>
            <person name="Rossello M."/>
        </authorList>
    </citation>
    <scope>NUCLEOTIDE SEQUENCE [LARGE SCALE GENOMIC DNA]</scope>
    <source>
        <strain evidence="4">cv. Chinese Spring</strain>
    </source>
</reference>
<dbReference type="InterPro" id="IPR027923">
    <property type="entry name" value="Hydrophob_seed_dom"/>
</dbReference>
<feature type="domain" description="Hydrophobic seed protein" evidence="3">
    <location>
        <begin position="86"/>
        <end position="156"/>
    </location>
</feature>
<evidence type="ECO:0000313" key="5">
    <source>
        <dbReference type="Proteomes" id="UP000019116"/>
    </source>
</evidence>
<feature type="compositionally biased region" description="Pro residues" evidence="1">
    <location>
        <begin position="52"/>
        <end position="68"/>
    </location>
</feature>
<feature type="compositionally biased region" description="Low complexity" evidence="1">
    <location>
        <begin position="69"/>
        <end position="82"/>
    </location>
</feature>
<dbReference type="Gramene" id="TraesROB_scaffold_020971_01G000200.1">
    <property type="protein sequence ID" value="TraesROB_scaffold_020971_01G000200.1"/>
    <property type="gene ID" value="TraesROB_scaffold_020971_01G000200"/>
</dbReference>
<keyword evidence="2" id="KW-0732">Signal</keyword>
<feature type="chain" id="PRO_5043175818" description="Hydrophobic seed protein domain-containing protein" evidence="2">
    <location>
        <begin position="26"/>
        <end position="157"/>
    </location>
</feature>
<dbReference type="Gramene" id="TraesCS4B03G0951000.1">
    <property type="protein sequence ID" value="TraesCS4B03G0951000.1.CDS1"/>
    <property type="gene ID" value="TraesCS4B03G0951000"/>
</dbReference>
<dbReference type="Gramene" id="TraesLAC4B03G02357510.1">
    <property type="protein sequence ID" value="TraesLAC4B03G02357510.1.CDS1"/>
    <property type="gene ID" value="TraesLAC4B03G02357510"/>
</dbReference>
<feature type="compositionally biased region" description="Pro residues" evidence="1">
    <location>
        <begin position="32"/>
        <end position="44"/>
    </location>
</feature>
<dbReference type="STRING" id="4565.A0A3B6J015"/>
<proteinExistence type="predicted"/>
<evidence type="ECO:0000313" key="4">
    <source>
        <dbReference type="EnsemblPlants" id="TraesCS4B02G369100.1.cds1"/>
    </source>
</evidence>
<accession>A0A3B6J015</accession>